<gene>
    <name evidence="1" type="ORF">ACFL27_10655</name>
</gene>
<reference evidence="1 2" key="1">
    <citation type="submission" date="2024-09" db="EMBL/GenBank/DDBJ databases">
        <title>Laminarin stimulates single cell rates of sulfate reduction while oxygen inhibits transcriptomic activity in coastal marine sediment.</title>
        <authorList>
            <person name="Lindsay M."/>
            <person name="Orcutt B."/>
            <person name="Emerson D."/>
            <person name="Stepanauskas R."/>
            <person name="D'Angelo T."/>
        </authorList>
    </citation>
    <scope>NUCLEOTIDE SEQUENCE [LARGE SCALE GENOMIC DNA]</scope>
    <source>
        <strain evidence="1">SAG AM-311-K15</strain>
    </source>
</reference>
<sequence>MGRVTAKQLKLKTGEIMKRIRAGERLILTYRGKQIATIEPSISPVSEGGSQLNSDFEKAWNLIETKLKQTEPEFENWQEAIEWARKRN</sequence>
<keyword evidence="2" id="KW-1185">Reference proteome</keyword>
<comment type="caution">
    <text evidence="1">The sequence shown here is derived from an EMBL/GenBank/DDBJ whole genome shotgun (WGS) entry which is preliminary data.</text>
</comment>
<dbReference type="EMBL" id="JBHPBY010000113">
    <property type="protein sequence ID" value="MFC1850641.1"/>
    <property type="molecule type" value="Genomic_DNA"/>
</dbReference>
<organism evidence="1 2">
    <name type="scientific">candidate division CSSED10-310 bacterium</name>
    <dbReference type="NCBI Taxonomy" id="2855610"/>
    <lineage>
        <taxon>Bacteria</taxon>
        <taxon>Bacteria division CSSED10-310</taxon>
    </lineage>
</organism>
<accession>A0ABV6YWR0</accession>
<name>A0ABV6YWR0_UNCC1</name>
<dbReference type="Proteomes" id="UP001594351">
    <property type="component" value="Unassembled WGS sequence"/>
</dbReference>
<protein>
    <submittedName>
        <fullName evidence="1">Type II toxin-antitoxin system Phd/YefM family antitoxin</fullName>
    </submittedName>
</protein>
<evidence type="ECO:0000313" key="1">
    <source>
        <dbReference type="EMBL" id="MFC1850641.1"/>
    </source>
</evidence>
<evidence type="ECO:0000313" key="2">
    <source>
        <dbReference type="Proteomes" id="UP001594351"/>
    </source>
</evidence>
<proteinExistence type="predicted"/>